<dbReference type="Gene3D" id="3.90.70.10">
    <property type="entry name" value="Cysteine proteinases"/>
    <property type="match status" value="1"/>
</dbReference>
<dbReference type="OrthoDB" id="206796at2759"/>
<dbReference type="Pfam" id="PF09778">
    <property type="entry name" value="Guanylate_cyc_2"/>
    <property type="match status" value="1"/>
</dbReference>
<proteinExistence type="predicted"/>
<sequence length="261" mass="29584">MESTTEFKDACVAIYDRSCAKDYHLVFVPGVHQCYSWDCGLACVSMVLRSLGEPPSEVYTKDLDAMECGESIWTIDLAYILNRHSVPLEFYTITMGVKPEHSKKPFYQSHFNRDESRVNLLFRKASQHGIFVQERSLSIEELLYHVQQDRPAIVLVNQSYLHCLSCAGSNARKCWDCLTLCQKPYCGHFVVLCGFDRRKDLVFYRDPDSNCREVCQTHTDVFDKARLSDGTDEDVIIILRNQRGADQISDGVGAAGEGDGT</sequence>
<protein>
    <recommendedName>
        <fullName evidence="3">Guanylyl cyclase</fullName>
    </recommendedName>
</protein>
<dbReference type="AlphaFoldDB" id="A0A3S1AY74"/>
<evidence type="ECO:0000313" key="2">
    <source>
        <dbReference type="Proteomes" id="UP000271974"/>
    </source>
</evidence>
<reference evidence="1 2" key="1">
    <citation type="submission" date="2019-01" db="EMBL/GenBank/DDBJ databases">
        <title>A draft genome assembly of the solar-powered sea slug Elysia chlorotica.</title>
        <authorList>
            <person name="Cai H."/>
            <person name="Li Q."/>
            <person name="Fang X."/>
            <person name="Li J."/>
            <person name="Curtis N.E."/>
            <person name="Altenburger A."/>
            <person name="Shibata T."/>
            <person name="Feng M."/>
            <person name="Maeda T."/>
            <person name="Schwartz J.A."/>
            <person name="Shigenobu S."/>
            <person name="Lundholm N."/>
            <person name="Nishiyama T."/>
            <person name="Yang H."/>
            <person name="Hasebe M."/>
            <person name="Li S."/>
            <person name="Pierce S.K."/>
            <person name="Wang J."/>
        </authorList>
    </citation>
    <scope>NUCLEOTIDE SEQUENCE [LARGE SCALE GENOMIC DNA]</scope>
    <source>
        <strain evidence="1">EC2010</strain>
        <tissue evidence="1">Whole organism of an adult</tissue>
    </source>
</reference>
<dbReference type="Proteomes" id="UP000271974">
    <property type="component" value="Unassembled WGS sequence"/>
</dbReference>
<dbReference type="PANTHER" id="PTHR31400:SF1">
    <property type="entry name" value="PROTEIN GUCD1"/>
    <property type="match status" value="1"/>
</dbReference>
<gene>
    <name evidence="1" type="ORF">EGW08_020869</name>
</gene>
<evidence type="ECO:0000313" key="1">
    <source>
        <dbReference type="EMBL" id="RUS71373.1"/>
    </source>
</evidence>
<evidence type="ECO:0008006" key="3">
    <source>
        <dbReference type="Google" id="ProtNLM"/>
    </source>
</evidence>
<dbReference type="PANTHER" id="PTHR31400">
    <property type="entry name" value="GUANYLYL CYCLASE DOMAIN CONTAINING PROTEIN 1 GUCD1"/>
    <property type="match status" value="1"/>
</dbReference>
<keyword evidence="2" id="KW-1185">Reference proteome</keyword>
<dbReference type="EMBL" id="RQTK01001225">
    <property type="protein sequence ID" value="RUS71373.1"/>
    <property type="molecule type" value="Genomic_DNA"/>
</dbReference>
<name>A0A3S1AY74_ELYCH</name>
<organism evidence="1 2">
    <name type="scientific">Elysia chlorotica</name>
    <name type="common">Eastern emerald elysia</name>
    <name type="synonym">Sea slug</name>
    <dbReference type="NCBI Taxonomy" id="188477"/>
    <lineage>
        <taxon>Eukaryota</taxon>
        <taxon>Metazoa</taxon>
        <taxon>Spiralia</taxon>
        <taxon>Lophotrochozoa</taxon>
        <taxon>Mollusca</taxon>
        <taxon>Gastropoda</taxon>
        <taxon>Heterobranchia</taxon>
        <taxon>Euthyneura</taxon>
        <taxon>Panpulmonata</taxon>
        <taxon>Sacoglossa</taxon>
        <taxon>Placobranchoidea</taxon>
        <taxon>Plakobranchidae</taxon>
        <taxon>Elysia</taxon>
    </lineage>
</organism>
<dbReference type="STRING" id="188477.A0A3S1AY74"/>
<accession>A0A3S1AY74</accession>
<dbReference type="InterPro" id="IPR018616">
    <property type="entry name" value="GUCD1"/>
</dbReference>
<comment type="caution">
    <text evidence="1">The sequence shown here is derived from an EMBL/GenBank/DDBJ whole genome shotgun (WGS) entry which is preliminary data.</text>
</comment>